<dbReference type="SUPFAM" id="SSF52540">
    <property type="entry name" value="P-loop containing nucleoside triphosphate hydrolases"/>
    <property type="match status" value="1"/>
</dbReference>
<dbReference type="OrthoDB" id="416437at2759"/>
<dbReference type="AlphaFoldDB" id="A0A9C6TS47"/>
<dbReference type="Proteomes" id="UP000504606">
    <property type="component" value="Unplaced"/>
</dbReference>
<protein>
    <submittedName>
        <fullName evidence="2">Uncharacterized protein LOC127748747</fullName>
    </submittedName>
</protein>
<dbReference type="GeneID" id="127748747"/>
<dbReference type="InterPro" id="IPR051055">
    <property type="entry name" value="PIF1_helicase"/>
</dbReference>
<proteinExistence type="predicted"/>
<sequence length="791" mass="90837">MHPNINERLAPVHPCRIQVNEVDDMQKDLAQLLNKVQRHSKCSDGYCIRYNKKTKSKGCRFKFPKALQEARDLVLNENNQYELVTERNDPLLNNFNPYILQTWRANIDFTPVLSKQALINYLAKYISQPEKESKQLIDILKKRDYSAQETCHLISGRRLYSAGGRNFITVNFSRKSGEWIFIPQDNRKQPKTIFERYKDRAIQYDNESLCYMAKNFNLSSGEKYGKEAILQIYPNYQLKPGEDDHNELYYRQQVLMYITWRHEEEFIQNELQWKDIYDANMELIRSNSLVKCNLDEVSPQDSGFENIVDINEDYYSIEEWMTISRMGPGQIVEKVELGRRDIDINNDWHAPLQKYESLGGIPFLSTFIQLAKEQETTSAIPITPPNVVFSPEQQSVMELLDLQLKSLNDTQFSPNFLLPKRIIVQGRAGTGEGSYIIMTPTGVSAKNVNGSTYHSALHINLKTKDFGPLKGQASHNIQKKFEKIKFRLIDEYSMIGCNAMHMKREYKKLKDSQEKISLRVLYIFLVMLNNLHQLQILQFIQIRQKDTSFQQLLNNVGDGTVSIADYDILKQRFTTSVSKEERLSFLDAVYLYSTRLEVLHHNRLRLENLKDENNCLCPIARIPSLHNCKSASSGSIDDAEGLPPVLYLSKCSRVMLNINTWTEKGLVNGAMATVVDILYHENCCPPNVLPAVIICKLGNYDGPSVDGLVPIIPVTKSWKDKSGQSCTRTQFPLTLCFVCCIHKSQSLSLQKAYVNIGVKEMSTGISYVGITRVKSLEGLLLEPFPPKRLLI</sequence>
<organism evidence="1 2">
    <name type="scientific">Frankliniella occidentalis</name>
    <name type="common">Western flower thrips</name>
    <name type="synonym">Euthrips occidentalis</name>
    <dbReference type="NCBI Taxonomy" id="133901"/>
    <lineage>
        <taxon>Eukaryota</taxon>
        <taxon>Metazoa</taxon>
        <taxon>Ecdysozoa</taxon>
        <taxon>Arthropoda</taxon>
        <taxon>Hexapoda</taxon>
        <taxon>Insecta</taxon>
        <taxon>Pterygota</taxon>
        <taxon>Neoptera</taxon>
        <taxon>Paraneoptera</taxon>
        <taxon>Thysanoptera</taxon>
        <taxon>Terebrantia</taxon>
        <taxon>Thripoidea</taxon>
        <taxon>Thripidae</taxon>
        <taxon>Frankliniella</taxon>
    </lineage>
</organism>
<name>A0A9C6TS47_FRAOC</name>
<dbReference type="RefSeq" id="XP_052119466.1">
    <property type="nucleotide sequence ID" value="XM_052263506.1"/>
</dbReference>
<dbReference type="PANTHER" id="PTHR47642">
    <property type="entry name" value="ATP-DEPENDENT DNA HELICASE"/>
    <property type="match status" value="1"/>
</dbReference>
<dbReference type="Gene3D" id="3.40.50.300">
    <property type="entry name" value="P-loop containing nucleotide triphosphate hydrolases"/>
    <property type="match status" value="1"/>
</dbReference>
<evidence type="ECO:0000313" key="2">
    <source>
        <dbReference type="RefSeq" id="XP_052119466.1"/>
    </source>
</evidence>
<gene>
    <name evidence="2" type="primary">LOC127748747</name>
</gene>
<accession>A0A9C6TS47</accession>
<dbReference type="InterPro" id="IPR027417">
    <property type="entry name" value="P-loop_NTPase"/>
</dbReference>
<evidence type="ECO:0000313" key="1">
    <source>
        <dbReference type="Proteomes" id="UP000504606"/>
    </source>
</evidence>
<dbReference type="KEGG" id="foc:127748747"/>
<reference evidence="2" key="1">
    <citation type="submission" date="2025-08" db="UniProtKB">
        <authorList>
            <consortium name="RefSeq"/>
        </authorList>
    </citation>
    <scope>IDENTIFICATION</scope>
    <source>
        <tissue evidence="2">Whole organism</tissue>
    </source>
</reference>
<keyword evidence="1" id="KW-1185">Reference proteome</keyword>